<proteinExistence type="predicted"/>
<dbReference type="AlphaFoldDB" id="Q4G3D1"/>
<sequence>MVGTVFIERMTVNMYFYSNFLLIKYKFLFNVVFY</sequence>
<name>Q4G3D1_EMIHU</name>
<dbReference type="EMBL" id="AY741371">
    <property type="protein sequence ID" value="AAX13835.1"/>
    <property type="molecule type" value="Genomic_DNA"/>
</dbReference>
<geneLocation type="chloroplast" evidence="1"/>
<accession>Q4G3D1</accession>
<dbReference type="RefSeq" id="YP_277336.1">
    <property type="nucleotide sequence ID" value="NC_007288.1"/>
</dbReference>
<reference evidence="1" key="1">
    <citation type="journal article" date="2005" name="DNA Res.">
        <title>The complete plastid genome sequence of the haptophyte Emiliania huxleyi: a comparison to other plastid genomes.</title>
        <authorList>
            <person name="Sanchez-Puerta M.V."/>
            <person name="Bachvaroff T.R."/>
            <person name="Delwiche C.F."/>
        </authorList>
    </citation>
    <scope>NUCLEOTIDE SEQUENCE</scope>
    <source>
        <strain evidence="1">CCMP 373</strain>
    </source>
</reference>
<protein>
    <submittedName>
        <fullName evidence="1">Uncharacterized protein</fullName>
    </submittedName>
</protein>
<keyword evidence="1" id="KW-0150">Chloroplast</keyword>
<organism evidence="1">
    <name type="scientific">Emiliania huxleyi</name>
    <name type="common">Coccolithophore</name>
    <name type="synonym">Pontosphaera huxleyi</name>
    <dbReference type="NCBI Taxonomy" id="2903"/>
    <lineage>
        <taxon>Eukaryota</taxon>
        <taxon>Haptista</taxon>
        <taxon>Haptophyta</taxon>
        <taxon>Prymnesiophyceae</taxon>
        <taxon>Isochrysidales</taxon>
        <taxon>Noelaerhabdaceae</taxon>
        <taxon>Emiliania</taxon>
    </lineage>
</organism>
<keyword evidence="1" id="KW-0934">Plastid</keyword>
<dbReference type="GeneID" id="3562536"/>
<evidence type="ECO:0000313" key="1">
    <source>
        <dbReference type="EMBL" id="AAX13835.1"/>
    </source>
</evidence>